<dbReference type="PANTHER" id="PTHR43289">
    <property type="entry name" value="MITOGEN-ACTIVATED PROTEIN KINASE KINASE KINASE 20-RELATED"/>
    <property type="match status" value="1"/>
</dbReference>
<dbReference type="InterPro" id="IPR015943">
    <property type="entry name" value="WD40/YVTN_repeat-like_dom_sf"/>
</dbReference>
<keyword evidence="4 5" id="KW-0067">ATP-binding</keyword>
<keyword evidence="2 5" id="KW-0547">Nucleotide-binding</keyword>
<feature type="compositionally biased region" description="Low complexity" evidence="6">
    <location>
        <begin position="284"/>
        <end position="305"/>
    </location>
</feature>
<keyword evidence="7" id="KW-0472">Membrane</keyword>
<reference evidence="9 10" key="1">
    <citation type="submission" date="2024-09" db="EMBL/GenBank/DDBJ databases">
        <title>The Natural Products Discovery Center: Release of the First 8490 Sequenced Strains for Exploring Actinobacteria Biosynthetic Diversity.</title>
        <authorList>
            <person name="Kalkreuter E."/>
            <person name="Kautsar S.A."/>
            <person name="Yang D."/>
            <person name="Bader C.D."/>
            <person name="Teijaro C.N."/>
            <person name="Fluegel L."/>
            <person name="Davis C.M."/>
            <person name="Simpson J.R."/>
            <person name="Lauterbach L."/>
            <person name="Steele A.D."/>
            <person name="Gui C."/>
            <person name="Meng S."/>
            <person name="Li G."/>
            <person name="Viehrig K."/>
            <person name="Ye F."/>
            <person name="Su P."/>
            <person name="Kiefer A.F."/>
            <person name="Nichols A."/>
            <person name="Cepeda A.J."/>
            <person name="Yan W."/>
            <person name="Fan B."/>
            <person name="Jiang Y."/>
            <person name="Adhikari A."/>
            <person name="Zheng C.-J."/>
            <person name="Schuster L."/>
            <person name="Cowan T.M."/>
            <person name="Smanski M.J."/>
            <person name="Chevrette M.G."/>
            <person name="De Carvalho L.P.S."/>
            <person name="Shen B."/>
        </authorList>
    </citation>
    <scope>NUCLEOTIDE SEQUENCE [LARGE SCALE GENOMIC DNA]</scope>
    <source>
        <strain evidence="9 10">NPDC056472</strain>
    </source>
</reference>
<dbReference type="SUPFAM" id="SSF50998">
    <property type="entry name" value="Quinoprotein alcohol dehydrogenase-like"/>
    <property type="match status" value="1"/>
</dbReference>
<protein>
    <submittedName>
        <fullName evidence="9">Protein kinase</fullName>
    </submittedName>
</protein>
<dbReference type="InterPro" id="IPR017441">
    <property type="entry name" value="Protein_kinase_ATP_BS"/>
</dbReference>
<dbReference type="Gene3D" id="2.130.10.10">
    <property type="entry name" value="YVTN repeat-like/Quinoprotein amine dehydrogenase"/>
    <property type="match status" value="1"/>
</dbReference>
<organism evidence="9 10">
    <name type="scientific">Streptomyces wedmorensis</name>
    <dbReference type="NCBI Taxonomy" id="43759"/>
    <lineage>
        <taxon>Bacteria</taxon>
        <taxon>Bacillati</taxon>
        <taxon>Actinomycetota</taxon>
        <taxon>Actinomycetes</taxon>
        <taxon>Kitasatosporales</taxon>
        <taxon>Streptomycetaceae</taxon>
        <taxon>Streptomyces</taxon>
    </lineage>
</organism>
<sequence length="748" mass="78205">MGLSESDPRQVGGYVLVDRLGVGGMGTVYLARAESGRSVALKLVHEQFAADAEFRTRFVQEVRAARRVSGAFTAPVVDADPEAARPWMATAYVPGTTLRGRVEAEGPLRGADLRLLAVGLAEALRDMHTVGVIHRDLKPDNVLLTDDGPLVIDFGISRAADHQTMTVTGRMLGTPPFMSPEQVNAPHRVTSASDIFSLGSVLAYASIGRGPFDAGSAYMTAYSVVHEPPRMAELSGTVCEIVRWCLAKDAGERPSPDDLIAAFKTVAEDEWGTCASAAPRATKPATEGPSAPESPSAPEGPSAPTGRRRRRPLLVALAVAVALTAGAAGYGVWGGIGGRGQDPAAGPSADGRSPDGGSRVPDAAVLAADTPYSPTLGGDAGNLDAYADSPERRPKEWRSWVTEKVSGPCVYAAASLVCVTVDERRDERGLVRVDAATGAEIWRVGAAWGGGDPPTVVGDTVALAVSGGIQGFAVEDGRRLWSHTADGSVDKLTVDGSRLYGATFNGRVVAVGAVDGKALWRRDVGSRGIAYPRVRVADGFVHVLTPEAEGTGDGKRITSLAAADGKVVDTTRLDKECEPWSLRIVPAQGEYRWNHRFLCEISHRTSEGGYLTQSYFDAHGGTTSSLRDAFSLTVSERGWFGVTGGDGASSDFSEIGQLGGAVWRVPLALSCPPGASPAVVTGQRAYVLCGTSGAVVDLVQHRVSHRFALPSPAVTPSDRAATFLVAGGIVYAATAKGWASVDPYASPA</sequence>
<dbReference type="SUPFAM" id="SSF56112">
    <property type="entry name" value="Protein kinase-like (PK-like)"/>
    <property type="match status" value="1"/>
</dbReference>
<feature type="region of interest" description="Disordered" evidence="6">
    <location>
        <begin position="279"/>
        <end position="309"/>
    </location>
</feature>
<evidence type="ECO:0000256" key="3">
    <source>
        <dbReference type="ARBA" id="ARBA00022777"/>
    </source>
</evidence>
<dbReference type="InterPro" id="IPR000719">
    <property type="entry name" value="Prot_kinase_dom"/>
</dbReference>
<dbReference type="InterPro" id="IPR011047">
    <property type="entry name" value="Quinoprotein_ADH-like_sf"/>
</dbReference>
<dbReference type="RefSeq" id="WP_386250872.1">
    <property type="nucleotide sequence ID" value="NZ_JBHTRV010000008.1"/>
</dbReference>
<accession>A0ABW6IUS3</accession>
<name>A0ABW6IUS3_STRWE</name>
<dbReference type="SMART" id="SM00220">
    <property type="entry name" value="S_TKc"/>
    <property type="match status" value="1"/>
</dbReference>
<evidence type="ECO:0000256" key="1">
    <source>
        <dbReference type="ARBA" id="ARBA00022679"/>
    </source>
</evidence>
<keyword evidence="1" id="KW-0808">Transferase</keyword>
<dbReference type="Gene3D" id="3.30.200.20">
    <property type="entry name" value="Phosphorylase Kinase, domain 1"/>
    <property type="match status" value="1"/>
</dbReference>
<gene>
    <name evidence="9" type="ORF">ACFQ63_12935</name>
</gene>
<keyword evidence="10" id="KW-1185">Reference proteome</keyword>
<dbReference type="PANTHER" id="PTHR43289:SF34">
    <property type="entry name" value="SERINE_THREONINE-PROTEIN KINASE YBDM-RELATED"/>
    <property type="match status" value="1"/>
</dbReference>
<proteinExistence type="predicted"/>
<dbReference type="PROSITE" id="PS00108">
    <property type="entry name" value="PROTEIN_KINASE_ST"/>
    <property type="match status" value="1"/>
</dbReference>
<evidence type="ECO:0000313" key="10">
    <source>
        <dbReference type="Proteomes" id="UP001600424"/>
    </source>
</evidence>
<evidence type="ECO:0000256" key="2">
    <source>
        <dbReference type="ARBA" id="ARBA00022741"/>
    </source>
</evidence>
<feature type="binding site" evidence="5">
    <location>
        <position position="42"/>
    </location>
    <ligand>
        <name>ATP</name>
        <dbReference type="ChEBI" id="CHEBI:30616"/>
    </ligand>
</feature>
<feature type="transmembrane region" description="Helical" evidence="7">
    <location>
        <begin position="313"/>
        <end position="333"/>
    </location>
</feature>
<keyword evidence="7" id="KW-1133">Transmembrane helix</keyword>
<dbReference type="CDD" id="cd14014">
    <property type="entry name" value="STKc_PknB_like"/>
    <property type="match status" value="1"/>
</dbReference>
<evidence type="ECO:0000256" key="4">
    <source>
        <dbReference type="ARBA" id="ARBA00022840"/>
    </source>
</evidence>
<dbReference type="GO" id="GO:0016301">
    <property type="term" value="F:kinase activity"/>
    <property type="evidence" value="ECO:0007669"/>
    <property type="project" value="UniProtKB-KW"/>
</dbReference>
<dbReference type="PROSITE" id="PS50011">
    <property type="entry name" value="PROTEIN_KINASE_DOM"/>
    <property type="match status" value="1"/>
</dbReference>
<comment type="caution">
    <text evidence="9">The sequence shown here is derived from an EMBL/GenBank/DDBJ whole genome shotgun (WGS) entry which is preliminary data.</text>
</comment>
<dbReference type="Proteomes" id="UP001600424">
    <property type="component" value="Unassembled WGS sequence"/>
</dbReference>
<keyword evidence="3 9" id="KW-0418">Kinase</keyword>
<dbReference type="InterPro" id="IPR008271">
    <property type="entry name" value="Ser/Thr_kinase_AS"/>
</dbReference>
<keyword evidence="7" id="KW-0812">Transmembrane</keyword>
<dbReference type="EMBL" id="JBHTRV010000008">
    <property type="protein sequence ID" value="MFE5980605.1"/>
    <property type="molecule type" value="Genomic_DNA"/>
</dbReference>
<feature type="domain" description="Protein kinase" evidence="8">
    <location>
        <begin position="14"/>
        <end position="266"/>
    </location>
</feature>
<evidence type="ECO:0000259" key="8">
    <source>
        <dbReference type="PROSITE" id="PS50011"/>
    </source>
</evidence>
<dbReference type="Gene3D" id="1.10.510.10">
    <property type="entry name" value="Transferase(Phosphotransferase) domain 1"/>
    <property type="match status" value="1"/>
</dbReference>
<feature type="region of interest" description="Disordered" evidence="6">
    <location>
        <begin position="341"/>
        <end position="394"/>
    </location>
</feature>
<dbReference type="Pfam" id="PF00069">
    <property type="entry name" value="Pkinase"/>
    <property type="match status" value="1"/>
</dbReference>
<evidence type="ECO:0000313" key="9">
    <source>
        <dbReference type="EMBL" id="MFE5980605.1"/>
    </source>
</evidence>
<dbReference type="PROSITE" id="PS00107">
    <property type="entry name" value="PROTEIN_KINASE_ATP"/>
    <property type="match status" value="1"/>
</dbReference>
<evidence type="ECO:0000256" key="7">
    <source>
        <dbReference type="SAM" id="Phobius"/>
    </source>
</evidence>
<dbReference type="Pfam" id="PF13360">
    <property type="entry name" value="PQQ_2"/>
    <property type="match status" value="2"/>
</dbReference>
<evidence type="ECO:0000256" key="6">
    <source>
        <dbReference type="SAM" id="MobiDB-lite"/>
    </source>
</evidence>
<evidence type="ECO:0000256" key="5">
    <source>
        <dbReference type="PROSITE-ProRule" id="PRU10141"/>
    </source>
</evidence>
<dbReference type="InterPro" id="IPR011009">
    <property type="entry name" value="Kinase-like_dom_sf"/>
</dbReference>
<dbReference type="InterPro" id="IPR002372">
    <property type="entry name" value="PQQ_rpt_dom"/>
</dbReference>